<keyword evidence="3" id="KW-1185">Reference proteome</keyword>
<protein>
    <submittedName>
        <fullName evidence="2">Putative secreted protein (Por secretion system target)</fullName>
    </submittedName>
</protein>
<dbReference type="Pfam" id="PF17957">
    <property type="entry name" value="Big_7"/>
    <property type="match status" value="3"/>
</dbReference>
<dbReference type="Gene3D" id="2.160.20.10">
    <property type="entry name" value="Single-stranded right-handed beta-helix, Pectin lyase-like"/>
    <property type="match status" value="1"/>
</dbReference>
<dbReference type="EMBL" id="QREG01000006">
    <property type="protein sequence ID" value="REE00093.1"/>
    <property type="molecule type" value="Genomic_DNA"/>
</dbReference>
<dbReference type="Gene3D" id="2.60.40.10">
    <property type="entry name" value="Immunoglobulins"/>
    <property type="match status" value="3"/>
</dbReference>
<dbReference type="NCBIfam" id="TIGR04183">
    <property type="entry name" value="Por_Secre_tail"/>
    <property type="match status" value="1"/>
</dbReference>
<dbReference type="RefSeq" id="WP_170147936.1">
    <property type="nucleotide sequence ID" value="NZ_QREG01000006.1"/>
</dbReference>
<comment type="caution">
    <text evidence="2">The sequence shown here is derived from an EMBL/GenBank/DDBJ whole genome shotgun (WGS) entry which is preliminary data.</text>
</comment>
<proteinExistence type="predicted"/>
<dbReference type="AlphaFoldDB" id="A0A3D9L6Y1"/>
<evidence type="ECO:0000256" key="1">
    <source>
        <dbReference type="SAM" id="SignalP"/>
    </source>
</evidence>
<dbReference type="InterPro" id="IPR006626">
    <property type="entry name" value="PbH1"/>
</dbReference>
<keyword evidence="1" id="KW-0732">Signal</keyword>
<feature type="chain" id="PRO_5017714827" evidence="1">
    <location>
        <begin position="20"/>
        <end position="868"/>
    </location>
</feature>
<dbReference type="SUPFAM" id="SSF51126">
    <property type="entry name" value="Pectin lyase-like"/>
    <property type="match status" value="1"/>
</dbReference>
<dbReference type="SMART" id="SM00710">
    <property type="entry name" value="PbH1"/>
    <property type="match status" value="5"/>
</dbReference>
<organism evidence="2 3">
    <name type="scientific">Marinoscillum furvescens DSM 4134</name>
    <dbReference type="NCBI Taxonomy" id="1122208"/>
    <lineage>
        <taxon>Bacteria</taxon>
        <taxon>Pseudomonadati</taxon>
        <taxon>Bacteroidota</taxon>
        <taxon>Cytophagia</taxon>
        <taxon>Cytophagales</taxon>
        <taxon>Reichenbachiellaceae</taxon>
        <taxon>Marinoscillum</taxon>
    </lineage>
</organism>
<sequence>MKNWYSIVTLLVIALSAHGQNPYEYLCDIPQYDPSDTTMVLIQSNEDWSTINDENKSYFFVAPGDYTALGMIKITTSGSASNPKWLVYYNPENPSDTTTHPVAMEREKRAEFERIKIDGSHWIVDRLYGTATEGSKNPTLELIQSNIVINRVLCEGGGGGAGQVAIQGSEIVIQNSVLRNTQIIPNNDIHSIKASEGVDVRIVNNEIYNFAGDGVQLGDKTETFKGMVIYNNDFYIDPALYPEEVEEIPHENAIDIKQAGVPGTEHNYVLIKNNRFRNIAHTPGGTSPNPDQGTIDFSNKNELKTHVLVEGNVFYNCKIPFDTKGGGAMSNFTFTKNLVYNATRFGVWLTGEVSGHEVTYNTIIGVSAFNGDRKWIETESTELELYGNLVVNGGGNALPAGGYEADYNVYYNTTATPEEGTHSVLLDSYDAKDFEDFCYTFKMHTSTDTLCIPQACPKQTAAFCYLPAGVYFGANQGIGVSDQPYNQDWCGALYPAPVTGFPQVGFTSVAPNDTVSGMVSLALTAEDADDDLQSIQLYLNGEELGAELGFPYTYDWDTQELNDGWYHLKAKALDQKGNSSYTQTVKVFVDNVPEAAPTITLDYPNSGDTLANDVTLVASATDTDDNLVGVRFFVAGKPLGMERFVEPFERIWYTHTVTDGAYTLWAEARDMAGNLVKTEEIEVVVDNSYPPQVNLSSIQNDSVLTGKVTLEADTYDKDNDLVSVSFIAGDDTIGTAYEPPYSWQWDTALFPNGEYKLIAVATDADGNQVPSRAFYVTVYNEIILRPNGWVADISIVPNPVRNSFILHIKDSNSPVWYTLYTPSGQIIQKGKHDLLQPIDMRRVGAGLYLLDLKTQNGIRHTVRVLKID</sequence>
<dbReference type="InterPro" id="IPR026444">
    <property type="entry name" value="Secre_tail"/>
</dbReference>
<dbReference type="InterPro" id="IPR011050">
    <property type="entry name" value="Pectin_lyase_fold/virulence"/>
</dbReference>
<evidence type="ECO:0000313" key="3">
    <source>
        <dbReference type="Proteomes" id="UP000256779"/>
    </source>
</evidence>
<gene>
    <name evidence="2" type="ORF">C7460_10630</name>
</gene>
<dbReference type="InterPro" id="IPR012334">
    <property type="entry name" value="Pectin_lyas_fold"/>
</dbReference>
<evidence type="ECO:0000313" key="2">
    <source>
        <dbReference type="EMBL" id="REE00093.1"/>
    </source>
</evidence>
<dbReference type="InterPro" id="IPR013783">
    <property type="entry name" value="Ig-like_fold"/>
</dbReference>
<accession>A0A3D9L6Y1</accession>
<reference evidence="2 3" key="1">
    <citation type="submission" date="2018-07" db="EMBL/GenBank/DDBJ databases">
        <title>Genomic Encyclopedia of Type Strains, Phase IV (KMG-IV): sequencing the most valuable type-strain genomes for metagenomic binning, comparative biology and taxonomic classification.</title>
        <authorList>
            <person name="Goeker M."/>
        </authorList>
    </citation>
    <scope>NUCLEOTIDE SEQUENCE [LARGE SCALE GENOMIC DNA]</scope>
    <source>
        <strain evidence="2 3">DSM 4134</strain>
    </source>
</reference>
<dbReference type="Proteomes" id="UP000256779">
    <property type="component" value="Unassembled WGS sequence"/>
</dbReference>
<feature type="signal peptide" evidence="1">
    <location>
        <begin position="1"/>
        <end position="19"/>
    </location>
</feature>
<name>A0A3D9L6Y1_MARFU</name>